<evidence type="ECO:0000256" key="5">
    <source>
        <dbReference type="SAM" id="MobiDB-lite"/>
    </source>
</evidence>
<dbReference type="GO" id="GO:0005524">
    <property type="term" value="F:ATP binding"/>
    <property type="evidence" value="ECO:0007669"/>
    <property type="project" value="UniProtKB-KW"/>
</dbReference>
<gene>
    <name evidence="8" type="ORF">FFLO_06167</name>
</gene>
<evidence type="ECO:0000256" key="4">
    <source>
        <dbReference type="ARBA" id="ARBA00022840"/>
    </source>
</evidence>
<dbReference type="FunFam" id="1.20.120.1080:FF:000002">
    <property type="entry name" value="Putative ATP-dependent RNA helicase DHX36"/>
    <property type="match status" value="1"/>
</dbReference>
<dbReference type="PANTHER" id="PTHR18934">
    <property type="entry name" value="ATP-DEPENDENT RNA HELICASE"/>
    <property type="match status" value="1"/>
</dbReference>
<dbReference type="InterPro" id="IPR014720">
    <property type="entry name" value="dsRBD_dom"/>
</dbReference>
<dbReference type="SMART" id="SM00487">
    <property type="entry name" value="DEXDc"/>
    <property type="match status" value="1"/>
</dbReference>
<dbReference type="PROSITE" id="PS00690">
    <property type="entry name" value="DEAH_ATP_HELICASE"/>
    <property type="match status" value="1"/>
</dbReference>
<dbReference type="SUPFAM" id="SSF52540">
    <property type="entry name" value="P-loop containing nucleoside triphosphate hydrolases"/>
    <property type="match status" value="1"/>
</dbReference>
<dbReference type="InterPro" id="IPR011545">
    <property type="entry name" value="DEAD/DEAH_box_helicase_dom"/>
</dbReference>
<accession>A0A8K0NKT3</accession>
<dbReference type="Gene3D" id="3.40.50.300">
    <property type="entry name" value="P-loop containing nucleotide triphosphate hydrolases"/>
    <property type="match status" value="2"/>
</dbReference>
<dbReference type="InterPro" id="IPR014001">
    <property type="entry name" value="Helicase_ATP-bd"/>
</dbReference>
<dbReference type="GO" id="GO:1990904">
    <property type="term" value="C:ribonucleoprotein complex"/>
    <property type="evidence" value="ECO:0007669"/>
    <property type="project" value="UniProtKB-ARBA"/>
</dbReference>
<evidence type="ECO:0000313" key="8">
    <source>
        <dbReference type="EMBL" id="KAG7528421.1"/>
    </source>
</evidence>
<evidence type="ECO:0000256" key="1">
    <source>
        <dbReference type="ARBA" id="ARBA00022741"/>
    </source>
</evidence>
<evidence type="ECO:0000259" key="6">
    <source>
        <dbReference type="PROSITE" id="PS51192"/>
    </source>
</evidence>
<evidence type="ECO:0000259" key="7">
    <source>
        <dbReference type="PROSITE" id="PS51194"/>
    </source>
</evidence>
<proteinExistence type="predicted"/>
<dbReference type="GO" id="GO:0003723">
    <property type="term" value="F:RNA binding"/>
    <property type="evidence" value="ECO:0007669"/>
    <property type="project" value="TreeGrafter"/>
</dbReference>
<dbReference type="CDD" id="cd17917">
    <property type="entry name" value="DEXHc_RHA-like"/>
    <property type="match status" value="1"/>
</dbReference>
<feature type="domain" description="Helicase C-terminal" evidence="7">
    <location>
        <begin position="600"/>
        <end position="782"/>
    </location>
</feature>
<dbReference type="InterPro" id="IPR007502">
    <property type="entry name" value="Helicase-assoc_dom"/>
</dbReference>
<protein>
    <recommendedName>
        <fullName evidence="10">P-loop containing nucleoside triphosphate hydrolase protein</fullName>
    </recommendedName>
</protein>
<sequence>MTKQKELLPLLSGPKRTRAQITEEFGQGGRLDVKQAWVDNPKSPVANWFGAGKGNGSVPYEMEKGMLGTEVIYRVSIVLDAYGGYVGVGDSADKAEAEKLAALSALYQLVSHRMINRPLMGGSGGGTANASGATTPKESSETVKLSDGTLVTYEKARLFMEWYCQNFNFGKPDLSYDTVAKGRSKHKITEWEAVMTVGGRKIGVATAANKKLALKLCYLDVAQYLESCDPQLWNNFKMQDGGSVREDVRKAPHLTFMCSDNLVELVRELCSEARNSNLFKKAPTPNTVAPPLVVAHQPFSMPPRAALKGRSDKLSDQLKDYEADQTSSVKKMRELRASLPIYPYKREILRVIDENEVTVLTANTGSGKSTQTPQYILDDYIQAGKGADCRILVTQPRRLAALALADRVSDERNSKIGREVGYHVRFDAKLPEDNGSITFMTIGILLKRLQSALSYQDEITWFDSVSHIVLDEVHERDLDTDLLLVILKRMLKTRKAAGLHVPKILLMSATINADLFRNYFKDDRGQKAPLIDVPGKTYPVTRNYLDGFIGDLQHRSNAAGSWVFQDKLVRQYLDADNAMGGYQNPNEKEIDLPFPLIALTISHVVQQHQSGRDANQTKSISLPGLEEMKRVSKVLLNEDRRSPLPVNFSNSAKYRVHTLHSTTPVAEQREVFVAAPDGVQRIILATNIAETSVTIPGTTVVVDSGRSKIKIYDPSRHVSSLVTSWAGSANLDQRAGRAGRERPGDYYAVFGSNRLRSLRPHQEVEMLRLDLSEVVMHVKALNIGMVEDVLEQAIEPPAAERVEAALSMLRLLGALDSRQNVLPLGKILLQVPCDARLGKLLLFGTVFKCLSPALTIAAILGSRDPFLAPPHLREQSNEIKNSWSPKHFRSDALCVEAAFNAWWEMQSRGDYSEANRFLNDNLLSKPTMLGIQQIREQLYDALVHANALTLITGKRYVRRRRLLVIPADFDVNADSLPLKAALISIGSIPNFAIRTNPKMCRTAQDNNCLIHVSSVNTKKREDATPIIADGVFAGEKRLYTFQEKVASAQGSMSAPKQLRNVTRIDPLTYLLFGASHMRVLENGLEADDWLPITGNLDALDDIQRLRIVMDSCFLRVWEGLDYLNRVRAPARKKALTESRAASPTQDDDAEEEEEQAEFGLYDEELDKMGRGSARQTDRDSEGALSSDELIELGYLSSDVVRILDAFAQERAPDLSRATTRPSTPF</sequence>
<dbReference type="Gene3D" id="1.20.120.1080">
    <property type="match status" value="1"/>
</dbReference>
<dbReference type="GO" id="GO:0016787">
    <property type="term" value="F:hydrolase activity"/>
    <property type="evidence" value="ECO:0007669"/>
    <property type="project" value="UniProtKB-KW"/>
</dbReference>
<dbReference type="SMART" id="SM00490">
    <property type="entry name" value="HELICc"/>
    <property type="match status" value="1"/>
</dbReference>
<dbReference type="Pfam" id="PF00271">
    <property type="entry name" value="Helicase_C"/>
    <property type="match status" value="1"/>
</dbReference>
<name>A0A8K0NKT3_9TREE</name>
<feature type="domain" description="Helicase ATP-binding" evidence="6">
    <location>
        <begin position="349"/>
        <end position="529"/>
    </location>
</feature>
<dbReference type="GO" id="GO:0004386">
    <property type="term" value="F:helicase activity"/>
    <property type="evidence" value="ECO:0007669"/>
    <property type="project" value="UniProtKB-KW"/>
</dbReference>
<dbReference type="InterPro" id="IPR001650">
    <property type="entry name" value="Helicase_C-like"/>
</dbReference>
<keyword evidence="2" id="KW-0378">Hydrolase</keyword>
<dbReference type="Pfam" id="PF00270">
    <property type="entry name" value="DEAD"/>
    <property type="match status" value="1"/>
</dbReference>
<keyword evidence="1" id="KW-0547">Nucleotide-binding</keyword>
<reference evidence="8" key="1">
    <citation type="submission" date="2020-04" db="EMBL/GenBank/DDBJ databases">
        <title>Analysis of mating type loci in Filobasidium floriforme.</title>
        <authorList>
            <person name="Nowrousian M."/>
        </authorList>
    </citation>
    <scope>NUCLEOTIDE SEQUENCE</scope>
    <source>
        <strain evidence="8">CBS 6242</strain>
    </source>
</reference>
<dbReference type="CDD" id="cd18791">
    <property type="entry name" value="SF2_C_RHA"/>
    <property type="match status" value="1"/>
</dbReference>
<keyword evidence="9" id="KW-1185">Reference proteome</keyword>
<organism evidence="8 9">
    <name type="scientific">Filobasidium floriforme</name>
    <dbReference type="NCBI Taxonomy" id="5210"/>
    <lineage>
        <taxon>Eukaryota</taxon>
        <taxon>Fungi</taxon>
        <taxon>Dikarya</taxon>
        <taxon>Basidiomycota</taxon>
        <taxon>Agaricomycotina</taxon>
        <taxon>Tremellomycetes</taxon>
        <taxon>Filobasidiales</taxon>
        <taxon>Filobasidiaceae</taxon>
        <taxon>Filobasidium</taxon>
    </lineage>
</organism>
<dbReference type="PROSITE" id="PS51192">
    <property type="entry name" value="HELICASE_ATP_BIND_1"/>
    <property type="match status" value="1"/>
</dbReference>
<evidence type="ECO:0008006" key="10">
    <source>
        <dbReference type="Google" id="ProtNLM"/>
    </source>
</evidence>
<dbReference type="Proteomes" id="UP000812966">
    <property type="component" value="Unassembled WGS sequence"/>
</dbReference>
<evidence type="ECO:0000313" key="9">
    <source>
        <dbReference type="Proteomes" id="UP000812966"/>
    </source>
</evidence>
<dbReference type="InterPro" id="IPR002464">
    <property type="entry name" value="DNA/RNA_helicase_DEAH_CS"/>
</dbReference>
<dbReference type="AlphaFoldDB" id="A0A8K0NKT3"/>
<dbReference type="InterPro" id="IPR027417">
    <property type="entry name" value="P-loop_NTPase"/>
</dbReference>
<evidence type="ECO:0000256" key="3">
    <source>
        <dbReference type="ARBA" id="ARBA00022806"/>
    </source>
</evidence>
<dbReference type="EMBL" id="JABELV010000184">
    <property type="protein sequence ID" value="KAG7528421.1"/>
    <property type="molecule type" value="Genomic_DNA"/>
</dbReference>
<dbReference type="PROSITE" id="PS51194">
    <property type="entry name" value="HELICASE_CTER"/>
    <property type="match status" value="1"/>
</dbReference>
<feature type="region of interest" description="Disordered" evidence="5">
    <location>
        <begin position="1133"/>
        <end position="1183"/>
    </location>
</feature>
<feature type="compositionally biased region" description="Acidic residues" evidence="5">
    <location>
        <begin position="1145"/>
        <end position="1165"/>
    </location>
</feature>
<dbReference type="PANTHER" id="PTHR18934:SF203">
    <property type="entry name" value="ATP-DEPENDENT RNA HELICASE A"/>
    <property type="match status" value="1"/>
</dbReference>
<comment type="caution">
    <text evidence="8">The sequence shown here is derived from an EMBL/GenBank/DDBJ whole genome shotgun (WGS) entry which is preliminary data.</text>
</comment>
<dbReference type="Pfam" id="PF21010">
    <property type="entry name" value="HA2_C"/>
    <property type="match status" value="1"/>
</dbReference>
<keyword evidence="4" id="KW-0067">ATP-binding</keyword>
<keyword evidence="3" id="KW-0347">Helicase</keyword>
<dbReference type="Pfam" id="PF00035">
    <property type="entry name" value="dsrm"/>
    <property type="match status" value="1"/>
</dbReference>
<evidence type="ECO:0000256" key="2">
    <source>
        <dbReference type="ARBA" id="ARBA00022801"/>
    </source>
</evidence>
<dbReference type="SMART" id="SM00847">
    <property type="entry name" value="HA2"/>
    <property type="match status" value="1"/>
</dbReference>